<dbReference type="OrthoDB" id="9767863at2"/>
<dbReference type="InterPro" id="IPR050879">
    <property type="entry name" value="Acyltransferase_3"/>
</dbReference>
<protein>
    <submittedName>
        <fullName evidence="3">O-acetyltransferase</fullName>
    </submittedName>
</protein>
<dbReference type="AlphaFoldDB" id="A0A0W0Y4G2"/>
<dbReference type="GO" id="GO:0016747">
    <property type="term" value="F:acyltransferase activity, transferring groups other than amino-acyl groups"/>
    <property type="evidence" value="ECO:0007669"/>
    <property type="project" value="InterPro"/>
</dbReference>
<dbReference type="PANTHER" id="PTHR23028">
    <property type="entry name" value="ACETYLTRANSFERASE"/>
    <property type="match status" value="1"/>
</dbReference>
<keyword evidence="1" id="KW-0812">Transmembrane</keyword>
<dbReference type="RefSeq" id="WP_058506814.1">
    <property type="nucleotide sequence ID" value="NZ_CAAAIK010000011.1"/>
</dbReference>
<keyword evidence="1" id="KW-0472">Membrane</keyword>
<evidence type="ECO:0000256" key="1">
    <source>
        <dbReference type="SAM" id="Phobius"/>
    </source>
</evidence>
<reference evidence="3 4" key="1">
    <citation type="submission" date="2015-11" db="EMBL/GenBank/DDBJ databases">
        <title>Genomic analysis of 38 Legionella species identifies large and diverse effector repertoires.</title>
        <authorList>
            <person name="Burstein D."/>
            <person name="Amaro F."/>
            <person name="Zusman T."/>
            <person name="Lifshitz Z."/>
            <person name="Cohen O."/>
            <person name="Gilbert J.A."/>
            <person name="Pupko T."/>
            <person name="Shuman H.A."/>
            <person name="Segal G."/>
        </authorList>
    </citation>
    <scope>NUCLEOTIDE SEQUENCE [LARGE SCALE GENOMIC DNA]</scope>
    <source>
        <strain evidence="3 4">CDC#1442-AUS-E</strain>
    </source>
</reference>
<feature type="transmembrane region" description="Helical" evidence="1">
    <location>
        <begin position="162"/>
        <end position="181"/>
    </location>
</feature>
<feature type="transmembrane region" description="Helical" evidence="1">
    <location>
        <begin position="112"/>
        <end position="134"/>
    </location>
</feature>
<proteinExistence type="predicted"/>
<comment type="caution">
    <text evidence="3">The sequence shown here is derived from an EMBL/GenBank/DDBJ whole genome shotgun (WGS) entry which is preliminary data.</text>
</comment>
<dbReference type="InterPro" id="IPR002656">
    <property type="entry name" value="Acyl_transf_3_dom"/>
</dbReference>
<dbReference type="EMBL" id="LNYS01000006">
    <property type="protein sequence ID" value="KTD51869.1"/>
    <property type="molecule type" value="Genomic_DNA"/>
</dbReference>
<sequence>MYNSDTFPAHGFSLRNKLLDGLRGYAALAVLVFHSILMLSNYIVTDVLYTPIYQIKENYYKITKFFLLLFNGHTAVNIFFVLSGMVLFTTLLKSKRGQLPIITFSLRRIIRIYLPLIPCLSAFYLVFNCLHYFLPTIYPHIKFHPFVQNCFLYKITLHGASWTLQSEIWAIPLILFTFYGYKKWGTKIVLILTSLSILIIDNDFKINFHAANTWVYYFYLGFCCAIFPEQLKNGIKKIGWFLPLFTLVFVRGFFIHSSITANLLQGFSIAILILYLSSDPEDKFSSFLKLPFSQYLGKISFSLYLWNVMVLNLFLPLARFTFVQLHPLEFGILIAVCVFIVTLPLAHFSEKFIEQPAIRLGKNLSNFIIGESIPKLSRAALLLGNGYLFNWRRKTIPGIHPIP</sequence>
<evidence type="ECO:0000313" key="4">
    <source>
        <dbReference type="Proteomes" id="UP000054618"/>
    </source>
</evidence>
<name>A0A0W0Y4G2_9GAMM</name>
<feature type="transmembrane region" description="Helical" evidence="1">
    <location>
        <begin position="214"/>
        <end position="231"/>
    </location>
</feature>
<evidence type="ECO:0000313" key="3">
    <source>
        <dbReference type="EMBL" id="KTD51869.1"/>
    </source>
</evidence>
<dbReference type="Proteomes" id="UP000054618">
    <property type="component" value="Unassembled WGS sequence"/>
</dbReference>
<feature type="transmembrane region" description="Helical" evidence="1">
    <location>
        <begin position="65"/>
        <end position="92"/>
    </location>
</feature>
<dbReference type="Pfam" id="PF01757">
    <property type="entry name" value="Acyl_transf_3"/>
    <property type="match status" value="1"/>
</dbReference>
<keyword evidence="3" id="KW-0808">Transferase</keyword>
<feature type="transmembrane region" description="Helical" evidence="1">
    <location>
        <begin position="330"/>
        <end position="349"/>
    </location>
</feature>
<feature type="transmembrane region" description="Helical" evidence="1">
    <location>
        <begin position="299"/>
        <end position="318"/>
    </location>
</feature>
<feature type="transmembrane region" description="Helical" evidence="1">
    <location>
        <begin position="261"/>
        <end position="278"/>
    </location>
</feature>
<feature type="transmembrane region" description="Helical" evidence="1">
    <location>
        <begin position="238"/>
        <end position="255"/>
    </location>
</feature>
<dbReference type="STRING" id="45073.Lqui_0713"/>
<accession>A0A0W0Y4G2</accession>
<dbReference type="PATRIC" id="fig|45073.5.peg.751"/>
<keyword evidence="1" id="KW-1133">Transmembrane helix</keyword>
<feature type="domain" description="Acyltransferase 3" evidence="2">
    <location>
        <begin position="19"/>
        <end position="345"/>
    </location>
</feature>
<organism evidence="3 4">
    <name type="scientific">Legionella quinlivanii</name>
    <dbReference type="NCBI Taxonomy" id="45073"/>
    <lineage>
        <taxon>Bacteria</taxon>
        <taxon>Pseudomonadati</taxon>
        <taxon>Pseudomonadota</taxon>
        <taxon>Gammaproteobacteria</taxon>
        <taxon>Legionellales</taxon>
        <taxon>Legionellaceae</taxon>
        <taxon>Legionella</taxon>
    </lineage>
</organism>
<evidence type="ECO:0000259" key="2">
    <source>
        <dbReference type="Pfam" id="PF01757"/>
    </source>
</evidence>
<keyword evidence="4" id="KW-1185">Reference proteome</keyword>
<feature type="transmembrane region" description="Helical" evidence="1">
    <location>
        <begin position="25"/>
        <end position="45"/>
    </location>
</feature>
<gene>
    <name evidence="3" type="primary">wbwI</name>
    <name evidence="3" type="ORF">Lqui_0713</name>
</gene>